<organism evidence="1 2">
    <name type="scientific">Eggerthella guodeyinii</name>
    <dbReference type="NCBI Taxonomy" id="2690837"/>
    <lineage>
        <taxon>Bacteria</taxon>
        <taxon>Bacillati</taxon>
        <taxon>Actinomycetota</taxon>
        <taxon>Coriobacteriia</taxon>
        <taxon>Eggerthellales</taxon>
        <taxon>Eggerthellaceae</taxon>
        <taxon>Eggerthella</taxon>
    </lineage>
</organism>
<dbReference type="Pfam" id="PF07456">
    <property type="entry name" value="Hpre_diP_synt_I"/>
    <property type="match status" value="1"/>
</dbReference>
<reference evidence="1 2" key="1">
    <citation type="submission" date="2020-10" db="EMBL/GenBank/DDBJ databases">
        <title>Eggerthella sp. nov., isolated from human feces.</title>
        <authorList>
            <person name="Yajun G."/>
        </authorList>
    </citation>
    <scope>NUCLEOTIDE SEQUENCE [LARGE SCALE GENOMIC DNA]</scope>
    <source>
        <strain evidence="1 2">HF-1101</strain>
    </source>
</reference>
<evidence type="ECO:0000313" key="2">
    <source>
        <dbReference type="Proteomes" id="UP000478463"/>
    </source>
</evidence>
<accession>A0A6L7IT65</accession>
<dbReference type="Proteomes" id="UP000478463">
    <property type="component" value="Chromosome"/>
</dbReference>
<dbReference type="EMBL" id="CP063310">
    <property type="protein sequence ID" value="QOS67976.1"/>
    <property type="molecule type" value="Genomic_DNA"/>
</dbReference>
<evidence type="ECO:0000313" key="1">
    <source>
        <dbReference type="EMBL" id="QOS67976.1"/>
    </source>
</evidence>
<name>A0A6L7IT65_9ACTN</name>
<dbReference type="InterPro" id="IPR010898">
    <property type="entry name" value="Hpre_diP_synth_I"/>
</dbReference>
<dbReference type="AlphaFoldDB" id="A0A6L7IT65"/>
<sequence>MTERSLRVARLALFAALTLVLCYVESTIVLPVTIPGVKLGLANVAVLIALYLMGPRWALGIMILKVLVISFFVGAPSMMLYSLAGSALAFVGMLAAWKLDLFGIVATSVLSAILHNAGQLLMAMALMHTTAILINLPVMLIAACVMGTLTGSVAAGVLKALPAITQAGASKHRFPAKRRA</sequence>
<dbReference type="InterPro" id="IPR014535">
    <property type="entry name" value="Hpre_diP_synt_I"/>
</dbReference>
<dbReference type="KEGG" id="egd:GS424_015975"/>
<dbReference type="PIRSF" id="PIRSF027391">
    <property type="entry name" value="Hpre_diP_synt_I"/>
    <property type="match status" value="1"/>
</dbReference>
<dbReference type="Gene3D" id="1.10.1760.20">
    <property type="match status" value="1"/>
</dbReference>
<proteinExistence type="predicted"/>
<gene>
    <name evidence="1" type="ORF">GS424_015975</name>
</gene>
<protein>
    <submittedName>
        <fullName evidence="1">Gx transporter family protein</fullName>
    </submittedName>
</protein>
<dbReference type="RefSeq" id="WP_160941430.1">
    <property type="nucleotide sequence ID" value="NZ_CP063310.1"/>
</dbReference>